<accession>A0A815NIU0</accession>
<gene>
    <name evidence="1" type="ORF">JYZ213_LOCUS39722</name>
    <name evidence="2" type="ORF">OXD698_LOCUS12315</name>
</gene>
<dbReference type="Proteomes" id="UP000663845">
    <property type="component" value="Unassembled WGS sequence"/>
</dbReference>
<comment type="caution">
    <text evidence="1">The sequence shown here is derived from an EMBL/GenBank/DDBJ whole genome shotgun (WGS) entry which is preliminary data.</text>
</comment>
<proteinExistence type="predicted"/>
<name>A0A815NIU0_9BILA</name>
<dbReference type="Proteomes" id="UP000663844">
    <property type="component" value="Unassembled WGS sequence"/>
</dbReference>
<organism evidence="1 3">
    <name type="scientific">Adineta steineri</name>
    <dbReference type="NCBI Taxonomy" id="433720"/>
    <lineage>
        <taxon>Eukaryota</taxon>
        <taxon>Metazoa</taxon>
        <taxon>Spiralia</taxon>
        <taxon>Gnathifera</taxon>
        <taxon>Rotifera</taxon>
        <taxon>Eurotatoria</taxon>
        <taxon>Bdelloidea</taxon>
        <taxon>Adinetida</taxon>
        <taxon>Adinetidae</taxon>
        <taxon>Adineta</taxon>
    </lineage>
</organism>
<sequence>MASVAAGVNIDEVFEHQLPTSHVFQLTQNDLIKMRDIREAELLKKKNRKLKKMGLKVCPSPIKTIFKRKLNVIPRHKITNQDSEHDEDEDDKSSGRKVNIEYFNLLIPYLKHYNSACGLCVCTRYFGENTLKPICLLVKIIIKCNGSICTFKCTTYVRNNGTSFVMASDPNILHLVSERISRPVRGSIRREIMEKFRAGGSLYRVHAQYSRQRTSKEKQGFNYDRTGKSRKVFKKIKAEFVAETLLAPDAQKGIEQLYDQSAIHINGDGVIKGVLQLYQVRPFCVISFMESSIRLYDALVAQKDSVLSWDATGGLIKCQQSSSKQILYYELTLAHPNIVDEDTLIPLTFMLSESQSLMTVVQSLTLFKEGYKKVFPHKKDMFPRPMVILSDRAQVFLQGGLRVFNEESYEQFLARAYRMVTHQSLTDDISKTNIHACLAHFMVDMRKLVNRYLAEEIRELGMWAMALLVNTNTWTEMQKNWRLICLAFWNYGTNENEGNKRYSATLLSQIEQISNDTNSYEAINYSQSTSANDTDLYTYGSDDVGDDLLYSSQNMISSTTAVKPTRSSSSRTRINRTVVDEEVEYNQVNSSFKNDLRLVFDDCCKEINSHSSISSSISKVTKGAREWLSYVMQNYIPTIPIWSNVLLGASSRHVIGSVKAFNRLILSTHDQRTNANSERRMCIVKRTQLESQTRIRPDVVLQILTEDMQRMIESFSISVLAQSSQENNNVHRHQLKEISEHWSQSNHRNHGFFTKKPTPVVMMMNLQSTLICSALSINNDLVLPDLSAPNWLNVSIGLLLSIKIIRQSPPRSSNMKTSLLIDIVSFIENWCLQLGNNGTNKKKTVAKTRLLNTTFDIPSNVPIDCIEQSYFLLRNILLPIISRPMMAIKTHVCSTCPNVVMIAVNDNGTTSYVSRKPPRVLCFNTFMNSLGIGCPSSTIFDIVGFLSVVPTNANPKLVLVTKMKQRWRVSSSHKLIGDGEQLCQLFARSRIIILERLRGSQTNFLCAILQGCSFSNIDMDDIDNNYHTLREAIKEIEENPVFQRLQQNMASSFTNYYQCQNCYRISDSLSSTFQCVSIYQQVNKDSIIAAVPLTWNVDLPNLTCSHCMTNTGKIILTVFKQTHQHCPSILMFQAQRTSRDQIINMRINLMNSSTQSSEMYKIISVLLIDRYNSISLIKLEKSNNFIVYTQSPYMVSSPVSDIEIDDLFVTAQSVIFFFHKLDGNNDENQHLQKNSSFDHPMDNHVHRNSSQVASQYINVNQMEQEERMDVESSDQQIWDPNSSHAPMVALSSSMPSSSKVNRQIVNGNTLPARTSSTKTIMIQKPFTIQLANISSLDLTSQSVPRFIITSKRSSNNTSNENVNPL</sequence>
<evidence type="ECO:0000313" key="3">
    <source>
        <dbReference type="Proteomes" id="UP000663845"/>
    </source>
</evidence>
<evidence type="ECO:0000313" key="2">
    <source>
        <dbReference type="EMBL" id="CAF3701514.1"/>
    </source>
</evidence>
<evidence type="ECO:0000313" key="1">
    <source>
        <dbReference type="EMBL" id="CAF1433744.1"/>
    </source>
</evidence>
<dbReference type="EMBL" id="CAJOAZ010000715">
    <property type="protein sequence ID" value="CAF3701514.1"/>
    <property type="molecule type" value="Genomic_DNA"/>
</dbReference>
<dbReference type="EMBL" id="CAJNOG010001335">
    <property type="protein sequence ID" value="CAF1433744.1"/>
    <property type="molecule type" value="Genomic_DNA"/>
</dbReference>
<protein>
    <submittedName>
        <fullName evidence="1">Uncharacterized protein</fullName>
    </submittedName>
</protein>
<reference evidence="1" key="1">
    <citation type="submission" date="2021-02" db="EMBL/GenBank/DDBJ databases">
        <authorList>
            <person name="Nowell W R."/>
        </authorList>
    </citation>
    <scope>NUCLEOTIDE SEQUENCE</scope>
</reference>